<dbReference type="SUPFAM" id="SSF47741">
    <property type="entry name" value="CO dehydrogenase ISP C-domain like"/>
    <property type="match status" value="1"/>
</dbReference>
<dbReference type="Gene3D" id="1.10.150.120">
    <property type="entry name" value="[2Fe-2S]-binding domain"/>
    <property type="match status" value="1"/>
</dbReference>
<comment type="pathway">
    <text evidence="6">Alkaloid degradation; nicotine degradation.</text>
</comment>
<name>A0AAD1MVC6_9MYCO</name>
<keyword evidence="5" id="KW-0411">Iron-sulfur</keyword>
<dbReference type="InterPro" id="IPR036884">
    <property type="entry name" value="2Fe-2S-bd_dom_sf"/>
</dbReference>
<dbReference type="Pfam" id="PF00111">
    <property type="entry name" value="Fer2"/>
    <property type="match status" value="1"/>
</dbReference>
<keyword evidence="2" id="KW-0479">Metal-binding</keyword>
<dbReference type="PANTHER" id="PTHR45331">
    <property type="entry name" value="OXIDOREDUCTASE, IRON-SULPHUR BINDING SUBUNIT-RELATED-RELATED"/>
    <property type="match status" value="1"/>
</dbReference>
<reference evidence="8 9" key="1">
    <citation type="journal article" date="2019" name="Emerg. Microbes Infect.">
        <title>Comprehensive subspecies identification of 175 nontuberculous mycobacteria species based on 7547 genomic profiles.</title>
        <authorList>
            <person name="Matsumoto Y."/>
            <person name="Kinjo T."/>
            <person name="Motooka D."/>
            <person name="Nabeya D."/>
            <person name="Jung N."/>
            <person name="Uechi K."/>
            <person name="Horii T."/>
            <person name="Iida T."/>
            <person name="Fujita J."/>
            <person name="Nakamura S."/>
        </authorList>
    </citation>
    <scope>NUCLEOTIDE SEQUENCE [LARGE SCALE GENOMIC DNA]</scope>
    <source>
        <strain evidence="8 9">JCM 17423</strain>
    </source>
</reference>
<dbReference type="PANTHER" id="PTHR45331:SF2">
    <property type="entry name" value="OXIDOREDUCTASE WITH IRON-SULFUR SUBUNIT"/>
    <property type="match status" value="1"/>
</dbReference>
<feature type="domain" description="2Fe-2S ferredoxin-type" evidence="7">
    <location>
        <begin position="5"/>
        <end position="81"/>
    </location>
</feature>
<dbReference type="PROSITE" id="PS00197">
    <property type="entry name" value="2FE2S_FER_1"/>
    <property type="match status" value="1"/>
</dbReference>
<dbReference type="InterPro" id="IPR036010">
    <property type="entry name" value="2Fe-2S_ferredoxin-like_sf"/>
</dbReference>
<dbReference type="AlphaFoldDB" id="A0AAD1MVC6"/>
<dbReference type="InterPro" id="IPR002888">
    <property type="entry name" value="2Fe-2S-bd"/>
</dbReference>
<evidence type="ECO:0000256" key="5">
    <source>
        <dbReference type="ARBA" id="ARBA00023014"/>
    </source>
</evidence>
<accession>A0AAD1MVC6</accession>
<evidence type="ECO:0000259" key="7">
    <source>
        <dbReference type="PROSITE" id="PS51085"/>
    </source>
</evidence>
<evidence type="ECO:0000313" key="8">
    <source>
        <dbReference type="EMBL" id="BBY17086.1"/>
    </source>
</evidence>
<dbReference type="InterPro" id="IPR052914">
    <property type="entry name" value="Aldehyde_Oxdr_Iron-Sulfur"/>
</dbReference>
<dbReference type="InterPro" id="IPR006058">
    <property type="entry name" value="2Fe2S_fd_BS"/>
</dbReference>
<keyword evidence="9" id="KW-1185">Reference proteome</keyword>
<gene>
    <name evidence="8" type="ORF">MLIT_26780</name>
</gene>
<proteinExistence type="predicted"/>
<dbReference type="RefSeq" id="WP_134053513.1">
    <property type="nucleotide sequence ID" value="NZ_AP022586.1"/>
</dbReference>
<dbReference type="CDD" id="cd00207">
    <property type="entry name" value="fer2"/>
    <property type="match status" value="1"/>
</dbReference>
<keyword evidence="4" id="KW-0408">Iron</keyword>
<dbReference type="GO" id="GO:0016903">
    <property type="term" value="F:oxidoreductase activity, acting on the aldehyde or oxo group of donors"/>
    <property type="evidence" value="ECO:0007669"/>
    <property type="project" value="TreeGrafter"/>
</dbReference>
<dbReference type="InterPro" id="IPR001041">
    <property type="entry name" value="2Fe-2S_ferredoxin-type"/>
</dbReference>
<dbReference type="Pfam" id="PF01799">
    <property type="entry name" value="Fer2_2"/>
    <property type="match status" value="1"/>
</dbReference>
<evidence type="ECO:0000256" key="4">
    <source>
        <dbReference type="ARBA" id="ARBA00023004"/>
    </source>
</evidence>
<dbReference type="EMBL" id="AP022586">
    <property type="protein sequence ID" value="BBY17086.1"/>
    <property type="molecule type" value="Genomic_DNA"/>
</dbReference>
<evidence type="ECO:0000256" key="6">
    <source>
        <dbReference type="ARBA" id="ARBA00060707"/>
    </source>
</evidence>
<evidence type="ECO:0000256" key="1">
    <source>
        <dbReference type="ARBA" id="ARBA00022714"/>
    </source>
</evidence>
<evidence type="ECO:0000313" key="9">
    <source>
        <dbReference type="Proteomes" id="UP000466607"/>
    </source>
</evidence>
<dbReference type="SUPFAM" id="SSF54292">
    <property type="entry name" value="2Fe-2S ferredoxin-like"/>
    <property type="match status" value="1"/>
</dbReference>
<dbReference type="GO" id="GO:0051537">
    <property type="term" value="F:2 iron, 2 sulfur cluster binding"/>
    <property type="evidence" value="ECO:0007669"/>
    <property type="project" value="UniProtKB-KW"/>
</dbReference>
<protein>
    <submittedName>
        <fullName evidence="8">Oxidoreductase</fullName>
    </submittedName>
</protein>
<dbReference type="Gene3D" id="3.10.20.30">
    <property type="match status" value="1"/>
</dbReference>
<dbReference type="GO" id="GO:0046872">
    <property type="term" value="F:metal ion binding"/>
    <property type="evidence" value="ECO:0007669"/>
    <property type="project" value="UniProtKB-KW"/>
</dbReference>
<evidence type="ECO:0000256" key="3">
    <source>
        <dbReference type="ARBA" id="ARBA00023002"/>
    </source>
</evidence>
<keyword evidence="3" id="KW-0560">Oxidoreductase</keyword>
<evidence type="ECO:0000256" key="2">
    <source>
        <dbReference type="ARBA" id="ARBA00022723"/>
    </source>
</evidence>
<dbReference type="InterPro" id="IPR012675">
    <property type="entry name" value="Beta-grasp_dom_sf"/>
</dbReference>
<sequence length="180" mass="19062">MSPDHVVELRINGETHRIETDVRTTLLDLLRERLHLTGTKKGCDHGLCGACTVAVDGERVVSCLTLAVSIDGSDVLTIEGIADGDELHPLQRAFVECDGFQCGFCTPGQISSAHAMLAEHARGDLSTVSFDGSRADVVNGCPRLTAAEIRERMAGNICRCGAYANIVAAIEAVAVKGRTG</sequence>
<dbReference type="PROSITE" id="PS51085">
    <property type="entry name" value="2FE2S_FER_2"/>
    <property type="match status" value="1"/>
</dbReference>
<organism evidence="8 9">
    <name type="scientific">Mycolicibacterium litorale</name>
    <dbReference type="NCBI Taxonomy" id="758802"/>
    <lineage>
        <taxon>Bacteria</taxon>
        <taxon>Bacillati</taxon>
        <taxon>Actinomycetota</taxon>
        <taxon>Actinomycetes</taxon>
        <taxon>Mycobacteriales</taxon>
        <taxon>Mycobacteriaceae</taxon>
        <taxon>Mycolicibacterium</taxon>
    </lineage>
</organism>
<dbReference type="FunFam" id="3.10.20.30:FF:000020">
    <property type="entry name" value="Xanthine dehydrogenase iron-sulfur subunit"/>
    <property type="match status" value="1"/>
</dbReference>
<keyword evidence="1" id="KW-0001">2Fe-2S</keyword>
<dbReference type="Proteomes" id="UP000466607">
    <property type="component" value="Chromosome"/>
</dbReference>